<accession>A0ABS1KY38</accession>
<gene>
    <name evidence="2" type="ORF">JI741_23505</name>
</gene>
<protein>
    <submittedName>
        <fullName evidence="2">DUF5004 domain-containing protein</fullName>
    </submittedName>
</protein>
<proteinExistence type="predicted"/>
<dbReference type="PROSITE" id="PS51257">
    <property type="entry name" value="PROKAR_LIPOPROTEIN"/>
    <property type="match status" value="1"/>
</dbReference>
<reference evidence="2 3" key="1">
    <citation type="submission" date="2021-01" db="EMBL/GenBank/DDBJ databases">
        <title>Chryseolinea sp. Jin1 Genome sequencing and assembly.</title>
        <authorList>
            <person name="Kim I."/>
        </authorList>
    </citation>
    <scope>NUCLEOTIDE SEQUENCE [LARGE SCALE GENOMIC DNA]</scope>
    <source>
        <strain evidence="2 3">Jin1</strain>
    </source>
</reference>
<name>A0ABS1KY38_9BACT</name>
<evidence type="ECO:0000313" key="3">
    <source>
        <dbReference type="Proteomes" id="UP000613030"/>
    </source>
</evidence>
<dbReference type="Pfam" id="PF13648">
    <property type="entry name" value="Lipocalin_4"/>
    <property type="match status" value="1"/>
</dbReference>
<organism evidence="2 3">
    <name type="scientific">Chryseolinea lacunae</name>
    <dbReference type="NCBI Taxonomy" id="2801331"/>
    <lineage>
        <taxon>Bacteria</taxon>
        <taxon>Pseudomonadati</taxon>
        <taxon>Bacteroidota</taxon>
        <taxon>Cytophagia</taxon>
        <taxon>Cytophagales</taxon>
        <taxon>Fulvivirgaceae</taxon>
        <taxon>Chryseolinea</taxon>
    </lineage>
</organism>
<feature type="domain" description="Lipocalin-like" evidence="1">
    <location>
        <begin position="34"/>
        <end position="144"/>
    </location>
</feature>
<evidence type="ECO:0000313" key="2">
    <source>
        <dbReference type="EMBL" id="MBL0744218.1"/>
    </source>
</evidence>
<dbReference type="InterPro" id="IPR024311">
    <property type="entry name" value="Lipocalin-like"/>
</dbReference>
<evidence type="ECO:0000259" key="1">
    <source>
        <dbReference type="Pfam" id="PF13648"/>
    </source>
</evidence>
<keyword evidence="3" id="KW-1185">Reference proteome</keyword>
<sequence>MSTMKTTKHLAIVLATILFSCSKDNDPTPTVEDITGSWAATAIDYTGTTTVAGSPFKTDFTGKGKDMDLTVTLNKNPATFSSSGDYTIALTSVVLGQSTTQDYPFQGFLANGTWTLDGNTLTVTSAQGVQHATIVEQTATTLKINWDYVLAQGPASMDIHGTYAFKKK</sequence>
<dbReference type="RefSeq" id="WP_202013876.1">
    <property type="nucleotide sequence ID" value="NZ_JAERRB010000010.1"/>
</dbReference>
<comment type="caution">
    <text evidence="2">The sequence shown here is derived from an EMBL/GenBank/DDBJ whole genome shotgun (WGS) entry which is preliminary data.</text>
</comment>
<dbReference type="EMBL" id="JAERRB010000010">
    <property type="protein sequence ID" value="MBL0744218.1"/>
    <property type="molecule type" value="Genomic_DNA"/>
</dbReference>
<dbReference type="Proteomes" id="UP000613030">
    <property type="component" value="Unassembled WGS sequence"/>
</dbReference>